<evidence type="ECO:0000313" key="2">
    <source>
        <dbReference type="Proteomes" id="UP000199202"/>
    </source>
</evidence>
<sequence length="109" mass="11715">MIMALATCGHQSALQLLRELALKPLGATMICVALGDGIVRLGRDHPNLNFLAERTPYDGLRFWPAAAAAGWNGSRIKAFLTACASSPREDVADAAKASLEGRYKTYQPL</sequence>
<name>A0A1G9I2C1_9ACTN</name>
<gene>
    <name evidence="1" type="ORF">SAMN05421869_12350</name>
</gene>
<dbReference type="Proteomes" id="UP000199202">
    <property type="component" value="Unassembled WGS sequence"/>
</dbReference>
<accession>A0A1G9I2C1</accession>
<protein>
    <submittedName>
        <fullName evidence="1">Uncharacterized protein</fullName>
    </submittedName>
</protein>
<organism evidence="1 2">
    <name type="scientific">Nonomuraea jiangxiensis</name>
    <dbReference type="NCBI Taxonomy" id="633440"/>
    <lineage>
        <taxon>Bacteria</taxon>
        <taxon>Bacillati</taxon>
        <taxon>Actinomycetota</taxon>
        <taxon>Actinomycetes</taxon>
        <taxon>Streptosporangiales</taxon>
        <taxon>Streptosporangiaceae</taxon>
        <taxon>Nonomuraea</taxon>
    </lineage>
</organism>
<evidence type="ECO:0000313" key="1">
    <source>
        <dbReference type="EMBL" id="SDL18963.1"/>
    </source>
</evidence>
<dbReference type="EMBL" id="FNDJ01000023">
    <property type="protein sequence ID" value="SDL18963.1"/>
    <property type="molecule type" value="Genomic_DNA"/>
</dbReference>
<proteinExistence type="predicted"/>
<reference evidence="1 2" key="1">
    <citation type="submission" date="2016-10" db="EMBL/GenBank/DDBJ databases">
        <authorList>
            <person name="de Groot N.N."/>
        </authorList>
    </citation>
    <scope>NUCLEOTIDE SEQUENCE [LARGE SCALE GENOMIC DNA]</scope>
    <source>
        <strain evidence="1 2">CGMCC 4.6533</strain>
    </source>
</reference>
<dbReference type="AlphaFoldDB" id="A0A1G9I2C1"/>
<keyword evidence="2" id="KW-1185">Reference proteome</keyword>
<dbReference type="RefSeq" id="WP_176993612.1">
    <property type="nucleotide sequence ID" value="NZ_FNDJ01000023.1"/>
</dbReference>